<evidence type="ECO:0000313" key="4">
    <source>
        <dbReference type="EMBL" id="CAJ0592728.1"/>
    </source>
</evidence>
<feature type="chain" id="PRO_5041393595" description="Saposin B-type domain-containing protein" evidence="2">
    <location>
        <begin position="20"/>
        <end position="110"/>
    </location>
</feature>
<organism evidence="4 5">
    <name type="scientific">Cylicocyclus nassatus</name>
    <name type="common">Nematode worm</name>
    <dbReference type="NCBI Taxonomy" id="53992"/>
    <lineage>
        <taxon>Eukaryota</taxon>
        <taxon>Metazoa</taxon>
        <taxon>Ecdysozoa</taxon>
        <taxon>Nematoda</taxon>
        <taxon>Chromadorea</taxon>
        <taxon>Rhabditida</taxon>
        <taxon>Rhabditina</taxon>
        <taxon>Rhabditomorpha</taxon>
        <taxon>Strongyloidea</taxon>
        <taxon>Strongylidae</taxon>
        <taxon>Cylicocyclus</taxon>
    </lineage>
</organism>
<dbReference type="PROSITE" id="PS50015">
    <property type="entry name" value="SAP_B"/>
    <property type="match status" value="1"/>
</dbReference>
<name>A0AA36DSS6_CYLNA</name>
<dbReference type="InterPro" id="IPR008139">
    <property type="entry name" value="SaposinB_dom"/>
</dbReference>
<sequence length="110" mass="12372">MRTLIFAIILSTSLSMALTLRKKPLCDMCEKFVENVDAVLEKGGDVAEAVEKFCKDDVPEILEDACDKIIAKNLKYIVEKLKEHDTPEEICSNISLCTTRSYADKPFITL</sequence>
<accession>A0AA36DSS6</accession>
<dbReference type="EMBL" id="CATQJL010000112">
    <property type="protein sequence ID" value="CAJ0592728.1"/>
    <property type="molecule type" value="Genomic_DNA"/>
</dbReference>
<evidence type="ECO:0000256" key="2">
    <source>
        <dbReference type="SAM" id="SignalP"/>
    </source>
</evidence>
<dbReference type="SUPFAM" id="SSF47862">
    <property type="entry name" value="Saposin"/>
    <property type="match status" value="1"/>
</dbReference>
<feature type="domain" description="Saposin B-type" evidence="3">
    <location>
        <begin position="22"/>
        <end position="101"/>
    </location>
</feature>
<dbReference type="InterPro" id="IPR008138">
    <property type="entry name" value="SapB_2"/>
</dbReference>
<reference evidence="4" key="1">
    <citation type="submission" date="2023-07" db="EMBL/GenBank/DDBJ databases">
        <authorList>
            <consortium name="CYATHOMIX"/>
        </authorList>
    </citation>
    <scope>NUCLEOTIDE SEQUENCE</scope>
    <source>
        <strain evidence="4">N/A</strain>
    </source>
</reference>
<dbReference type="Pfam" id="PF03489">
    <property type="entry name" value="SapB_2"/>
    <property type="match status" value="1"/>
</dbReference>
<dbReference type="SMART" id="SM00741">
    <property type="entry name" value="SapB"/>
    <property type="match status" value="1"/>
</dbReference>
<gene>
    <name evidence="4" type="ORF">CYNAS_LOCUS4711</name>
</gene>
<keyword evidence="2" id="KW-0732">Signal</keyword>
<evidence type="ECO:0000313" key="5">
    <source>
        <dbReference type="Proteomes" id="UP001176961"/>
    </source>
</evidence>
<feature type="signal peptide" evidence="2">
    <location>
        <begin position="1"/>
        <end position="19"/>
    </location>
</feature>
<protein>
    <recommendedName>
        <fullName evidence="3">Saposin B-type domain-containing protein</fullName>
    </recommendedName>
</protein>
<proteinExistence type="predicted"/>
<evidence type="ECO:0000259" key="3">
    <source>
        <dbReference type="PROSITE" id="PS50015"/>
    </source>
</evidence>
<dbReference type="InterPro" id="IPR011001">
    <property type="entry name" value="Saposin-like"/>
</dbReference>
<keyword evidence="1" id="KW-1015">Disulfide bond</keyword>
<dbReference type="AlphaFoldDB" id="A0AA36DSS6"/>
<dbReference type="Proteomes" id="UP001176961">
    <property type="component" value="Unassembled WGS sequence"/>
</dbReference>
<dbReference type="Gene3D" id="1.10.225.10">
    <property type="entry name" value="Saposin-like"/>
    <property type="match status" value="1"/>
</dbReference>
<comment type="caution">
    <text evidence="4">The sequence shown here is derived from an EMBL/GenBank/DDBJ whole genome shotgun (WGS) entry which is preliminary data.</text>
</comment>
<evidence type="ECO:0000256" key="1">
    <source>
        <dbReference type="ARBA" id="ARBA00023157"/>
    </source>
</evidence>
<keyword evidence="5" id="KW-1185">Reference proteome</keyword>